<feature type="region of interest" description="Disordered" evidence="1">
    <location>
        <begin position="1"/>
        <end position="152"/>
    </location>
</feature>
<feature type="compositionally biased region" description="Polar residues" evidence="1">
    <location>
        <begin position="55"/>
        <end position="64"/>
    </location>
</feature>
<feature type="compositionally biased region" description="Basic and acidic residues" evidence="1">
    <location>
        <begin position="361"/>
        <end position="380"/>
    </location>
</feature>
<feature type="compositionally biased region" description="Polar residues" evidence="1">
    <location>
        <begin position="100"/>
        <end position="110"/>
    </location>
</feature>
<evidence type="ECO:0000256" key="1">
    <source>
        <dbReference type="SAM" id="MobiDB-lite"/>
    </source>
</evidence>
<accession>A0ABR0KRK4</accession>
<proteinExistence type="predicted"/>
<feature type="region of interest" description="Disordered" evidence="1">
    <location>
        <begin position="318"/>
        <end position="393"/>
    </location>
</feature>
<keyword evidence="3" id="KW-1185">Reference proteome</keyword>
<comment type="caution">
    <text evidence="2">The sequence shown here is derived from an EMBL/GenBank/DDBJ whole genome shotgun (WGS) entry which is preliminary data.</text>
</comment>
<protein>
    <submittedName>
        <fullName evidence="2">Uncharacterized protein</fullName>
    </submittedName>
</protein>
<evidence type="ECO:0000313" key="3">
    <source>
        <dbReference type="Proteomes" id="UP001345013"/>
    </source>
</evidence>
<name>A0ABR0KRK4_9EURO</name>
<reference evidence="2 3" key="1">
    <citation type="submission" date="2023-08" db="EMBL/GenBank/DDBJ databases">
        <title>Black Yeasts Isolated from many extreme environments.</title>
        <authorList>
            <person name="Coleine C."/>
            <person name="Stajich J.E."/>
            <person name="Selbmann L."/>
        </authorList>
    </citation>
    <scope>NUCLEOTIDE SEQUENCE [LARGE SCALE GENOMIC DNA]</scope>
    <source>
        <strain evidence="2 3">CCFEE 5885</strain>
    </source>
</reference>
<sequence length="393" mass="41736">MASIEVQTRAQDRQARRRPFANWMKRLANLKNLHTEPASSRQSGGKKLSMGAVKNSPSKHTSPVRSERVDARPNRATPPDPPISSSASRNSLGSRGKVSITLSQDGQNPPKSRAPTLATTADTTVSAAGTSATAARTEGDRDSTFSSREPSLRSMTTTLTTMQSTTPVIGPPNTAASNPVYSSTQPASAVPAHLASHSHHPPTYHTATANGLLSDDASMLTLASSSKRRRRNSVDTNASMRALAPQSMFGGSRESLPLSVLSGSVHQNRTTADADNASIRDNASVHYPRSISAMNVERASLISASGITAPALTSERNSYISSKPTGDAASVRSGLPGHGDKERDRSLYHARNDSIGGLSITRERFRDTPRDQSGQEHAKEPQMVTAPTSPMPT</sequence>
<gene>
    <name evidence="2" type="ORF">LTR24_000071</name>
</gene>
<feature type="compositionally biased region" description="Basic and acidic residues" evidence="1">
    <location>
        <begin position="338"/>
        <end position="352"/>
    </location>
</feature>
<feature type="compositionally biased region" description="Low complexity" evidence="1">
    <location>
        <begin position="84"/>
        <end position="96"/>
    </location>
</feature>
<feature type="compositionally biased region" description="Low complexity" evidence="1">
    <location>
        <begin position="114"/>
        <end position="136"/>
    </location>
</feature>
<dbReference type="EMBL" id="JAVRRG010000001">
    <property type="protein sequence ID" value="KAK5102512.1"/>
    <property type="molecule type" value="Genomic_DNA"/>
</dbReference>
<dbReference type="Proteomes" id="UP001345013">
    <property type="component" value="Unassembled WGS sequence"/>
</dbReference>
<evidence type="ECO:0000313" key="2">
    <source>
        <dbReference type="EMBL" id="KAK5102512.1"/>
    </source>
</evidence>
<organism evidence="2 3">
    <name type="scientific">Lithohypha guttulata</name>
    <dbReference type="NCBI Taxonomy" id="1690604"/>
    <lineage>
        <taxon>Eukaryota</taxon>
        <taxon>Fungi</taxon>
        <taxon>Dikarya</taxon>
        <taxon>Ascomycota</taxon>
        <taxon>Pezizomycotina</taxon>
        <taxon>Eurotiomycetes</taxon>
        <taxon>Chaetothyriomycetidae</taxon>
        <taxon>Chaetothyriales</taxon>
        <taxon>Trichomeriaceae</taxon>
        <taxon>Lithohypha</taxon>
    </lineage>
</organism>